<dbReference type="InterPro" id="IPR011330">
    <property type="entry name" value="Glyco_hydro/deAcase_b/a-brl"/>
</dbReference>
<gene>
    <name evidence="2" type="ORF">COT77_00110</name>
</gene>
<sequence>MITFRIDDVGASTKYYNQHGKKVFKYKKIPYFYFLLANFWFFKRIEPFREWGKYEELTATEWQGFLKIFKEHKIKPIVAITACWVDKNSQLIPFPKKFSDEAKVLKKAFIKNNIVVANHGLTHCVVGKHLPSFLGSNRKFHREFWPELDEKTHEDHILRSQKILESFFNKKVEIFVPPGNVWSVKTYRALLKTNIKNVISANYMLDSQEKMKSISFENDQNGHFFSFHDRDLKLFGEKWLRKKINEAQKGN</sequence>
<dbReference type="Proteomes" id="UP000228596">
    <property type="component" value="Unassembled WGS sequence"/>
</dbReference>
<protein>
    <recommendedName>
        <fullName evidence="1">NodB homology domain-containing protein</fullName>
    </recommendedName>
</protein>
<proteinExistence type="predicted"/>
<evidence type="ECO:0000313" key="3">
    <source>
        <dbReference type="Proteomes" id="UP000228596"/>
    </source>
</evidence>
<dbReference type="AlphaFoldDB" id="A0A2M6WY39"/>
<evidence type="ECO:0000313" key="2">
    <source>
        <dbReference type="EMBL" id="PIT97699.1"/>
    </source>
</evidence>
<dbReference type="Gene3D" id="3.20.20.370">
    <property type="entry name" value="Glycoside hydrolase/deacetylase"/>
    <property type="match status" value="1"/>
</dbReference>
<comment type="caution">
    <text evidence="2">The sequence shown here is derived from an EMBL/GenBank/DDBJ whole genome shotgun (WGS) entry which is preliminary data.</text>
</comment>
<dbReference type="GO" id="GO:0005975">
    <property type="term" value="P:carbohydrate metabolic process"/>
    <property type="evidence" value="ECO:0007669"/>
    <property type="project" value="InterPro"/>
</dbReference>
<feature type="domain" description="NodB homology" evidence="1">
    <location>
        <begin position="61"/>
        <end position="197"/>
    </location>
</feature>
<reference evidence="3" key="1">
    <citation type="submission" date="2017-09" db="EMBL/GenBank/DDBJ databases">
        <title>Depth-based differentiation of microbial function through sediment-hosted aquifers and enrichment of novel symbionts in the deep terrestrial subsurface.</title>
        <authorList>
            <person name="Probst A.J."/>
            <person name="Ladd B."/>
            <person name="Jarett J.K."/>
            <person name="Geller-Mcgrath D.E."/>
            <person name="Sieber C.M.K."/>
            <person name="Emerson J.B."/>
            <person name="Anantharaman K."/>
            <person name="Thomas B.C."/>
            <person name="Malmstrom R."/>
            <person name="Stieglmeier M."/>
            <person name="Klingl A."/>
            <person name="Woyke T."/>
            <person name="Ryan C.M."/>
            <person name="Banfield J.F."/>
        </authorList>
    </citation>
    <scope>NUCLEOTIDE SEQUENCE [LARGE SCALE GENOMIC DNA]</scope>
</reference>
<dbReference type="InterPro" id="IPR002509">
    <property type="entry name" value="NODB_dom"/>
</dbReference>
<organism evidence="2 3">
    <name type="scientific">Candidatus Berkelbacteria bacterium CG10_big_fil_rev_8_21_14_0_10_41_12</name>
    <dbReference type="NCBI Taxonomy" id="1974513"/>
    <lineage>
        <taxon>Bacteria</taxon>
        <taxon>Candidatus Berkelbacteria</taxon>
    </lineage>
</organism>
<dbReference type="EMBL" id="PEZV01000001">
    <property type="protein sequence ID" value="PIT97699.1"/>
    <property type="molecule type" value="Genomic_DNA"/>
</dbReference>
<accession>A0A2M6WY39</accession>
<name>A0A2M6WY39_9BACT</name>
<dbReference type="Pfam" id="PF01522">
    <property type="entry name" value="Polysacc_deac_1"/>
    <property type="match status" value="1"/>
</dbReference>
<dbReference type="SUPFAM" id="SSF88713">
    <property type="entry name" value="Glycoside hydrolase/deacetylase"/>
    <property type="match status" value="1"/>
</dbReference>
<evidence type="ECO:0000259" key="1">
    <source>
        <dbReference type="Pfam" id="PF01522"/>
    </source>
</evidence>